<feature type="domain" description="C2H2-type" evidence="3">
    <location>
        <begin position="53"/>
        <end position="80"/>
    </location>
</feature>
<dbReference type="RefSeq" id="XP_048527161.1">
    <property type="nucleotide sequence ID" value="XM_048671204.1"/>
</dbReference>
<reference evidence="4" key="2">
    <citation type="submission" date="2018-03" db="EMBL/GenBank/DDBJ databases">
        <title>The Triticum urartu genome reveals the dynamic nature of wheat genome evolution.</title>
        <authorList>
            <person name="Ling H."/>
            <person name="Ma B."/>
            <person name="Shi X."/>
            <person name="Liu H."/>
            <person name="Dong L."/>
            <person name="Sun H."/>
            <person name="Cao Y."/>
            <person name="Gao Q."/>
            <person name="Zheng S."/>
            <person name="Li Y."/>
            <person name="Yu Y."/>
            <person name="Du H."/>
            <person name="Qi M."/>
            <person name="Li Y."/>
            <person name="Yu H."/>
            <person name="Cui Y."/>
            <person name="Wang N."/>
            <person name="Chen C."/>
            <person name="Wu H."/>
            <person name="Zhao Y."/>
            <person name="Zhang J."/>
            <person name="Li Y."/>
            <person name="Zhou W."/>
            <person name="Zhang B."/>
            <person name="Hu W."/>
            <person name="Eijk M."/>
            <person name="Tang J."/>
            <person name="Witsenboer H."/>
            <person name="Zhao S."/>
            <person name="Li Z."/>
            <person name="Zhang A."/>
            <person name="Wang D."/>
            <person name="Liang C."/>
        </authorList>
    </citation>
    <scope>NUCLEOTIDE SEQUENCE [LARGE SCALE GENOMIC DNA]</scope>
    <source>
        <strain evidence="4">cv. G1812</strain>
    </source>
</reference>
<dbReference type="InterPro" id="IPR036236">
    <property type="entry name" value="Znf_C2H2_sf"/>
</dbReference>
<gene>
    <name evidence="4" type="primary">LOC125506382</name>
</gene>
<dbReference type="GeneID" id="125506382"/>
<evidence type="ECO:0000256" key="2">
    <source>
        <dbReference type="SAM" id="MobiDB-lite"/>
    </source>
</evidence>
<keyword evidence="1" id="KW-0479">Metal-binding</keyword>
<reference evidence="5" key="1">
    <citation type="journal article" date="2013" name="Nature">
        <title>Draft genome of the wheat A-genome progenitor Triticum urartu.</title>
        <authorList>
            <person name="Ling H.Q."/>
            <person name="Zhao S."/>
            <person name="Liu D."/>
            <person name="Wang J."/>
            <person name="Sun H."/>
            <person name="Zhang C."/>
            <person name="Fan H."/>
            <person name="Li D."/>
            <person name="Dong L."/>
            <person name="Tao Y."/>
            <person name="Gao C."/>
            <person name="Wu H."/>
            <person name="Li Y."/>
            <person name="Cui Y."/>
            <person name="Guo X."/>
            <person name="Zheng S."/>
            <person name="Wang B."/>
            <person name="Yu K."/>
            <person name="Liang Q."/>
            <person name="Yang W."/>
            <person name="Lou X."/>
            <person name="Chen J."/>
            <person name="Feng M."/>
            <person name="Jian J."/>
            <person name="Zhang X."/>
            <person name="Luo G."/>
            <person name="Jiang Y."/>
            <person name="Liu J."/>
            <person name="Wang Z."/>
            <person name="Sha Y."/>
            <person name="Zhang B."/>
            <person name="Wu H."/>
            <person name="Tang D."/>
            <person name="Shen Q."/>
            <person name="Xue P."/>
            <person name="Zou S."/>
            <person name="Wang X."/>
            <person name="Liu X."/>
            <person name="Wang F."/>
            <person name="Yang Y."/>
            <person name="An X."/>
            <person name="Dong Z."/>
            <person name="Zhang K."/>
            <person name="Zhang X."/>
            <person name="Luo M.C."/>
            <person name="Dvorak J."/>
            <person name="Tong Y."/>
            <person name="Wang J."/>
            <person name="Yang H."/>
            <person name="Li Z."/>
            <person name="Wang D."/>
            <person name="Zhang A."/>
            <person name="Wang J."/>
        </authorList>
    </citation>
    <scope>NUCLEOTIDE SEQUENCE</scope>
    <source>
        <strain evidence="5">cv. G1812</strain>
    </source>
</reference>
<name>A0A8R7QLN1_TRIUA</name>
<dbReference type="Gramene" id="TuG1812G0500005227.01.T01">
    <property type="protein sequence ID" value="TuG1812G0500005227.01.T01.cds285698"/>
    <property type="gene ID" value="TuG1812G0500005227.01"/>
</dbReference>
<sequence length="188" mass="19649">MEKTTSSWFHVQAAAAAASPDLSLTMSPADSSQDRNEEVAPTARVDGRTVRLFQCLFCDKTFLKSQALGGHQNAHRKDRLAGFLCDPYNKDSPFGGAAVEGTSTGTTCDSSAGRSMCTSVVSHGGGVDAAPASHACKPERWGRAGGAPRLAEHTLLQDPFPGRDGVAGWSRASDASGAGEALDLELRL</sequence>
<dbReference type="PROSITE" id="PS50157">
    <property type="entry name" value="ZINC_FINGER_C2H2_2"/>
    <property type="match status" value="1"/>
</dbReference>
<dbReference type="InterPro" id="IPR045320">
    <property type="entry name" value="JAGGED/SL1-like"/>
</dbReference>
<evidence type="ECO:0000313" key="5">
    <source>
        <dbReference type="Proteomes" id="UP000015106"/>
    </source>
</evidence>
<dbReference type="KEGG" id="tua:125506382"/>
<dbReference type="GO" id="GO:0003700">
    <property type="term" value="F:DNA-binding transcription factor activity"/>
    <property type="evidence" value="ECO:0007669"/>
    <property type="project" value="InterPro"/>
</dbReference>
<dbReference type="SUPFAM" id="SSF57667">
    <property type="entry name" value="beta-beta-alpha zinc fingers"/>
    <property type="match status" value="1"/>
</dbReference>
<dbReference type="AlphaFoldDB" id="A0A8R7QLN1"/>
<accession>A0A8R7QLN1</accession>
<organism evidence="4 5">
    <name type="scientific">Triticum urartu</name>
    <name type="common">Red wild einkorn</name>
    <name type="synonym">Crithodium urartu</name>
    <dbReference type="NCBI Taxonomy" id="4572"/>
    <lineage>
        <taxon>Eukaryota</taxon>
        <taxon>Viridiplantae</taxon>
        <taxon>Streptophyta</taxon>
        <taxon>Embryophyta</taxon>
        <taxon>Tracheophyta</taxon>
        <taxon>Spermatophyta</taxon>
        <taxon>Magnoliopsida</taxon>
        <taxon>Liliopsida</taxon>
        <taxon>Poales</taxon>
        <taxon>Poaceae</taxon>
        <taxon>BOP clade</taxon>
        <taxon>Pooideae</taxon>
        <taxon>Triticodae</taxon>
        <taxon>Triticeae</taxon>
        <taxon>Triticinae</taxon>
        <taxon>Triticum</taxon>
    </lineage>
</organism>
<dbReference type="EnsemblPlants" id="TuG1812G0500005227.01.T01">
    <property type="protein sequence ID" value="TuG1812G0500005227.01.T01.cds285698"/>
    <property type="gene ID" value="TuG1812G0500005227.01"/>
</dbReference>
<reference evidence="4" key="3">
    <citation type="submission" date="2022-06" db="UniProtKB">
        <authorList>
            <consortium name="EnsemblPlants"/>
        </authorList>
    </citation>
    <scope>IDENTIFICATION</scope>
</reference>
<proteinExistence type="predicted"/>
<dbReference type="Proteomes" id="UP000015106">
    <property type="component" value="Chromosome 5"/>
</dbReference>
<dbReference type="GO" id="GO:0008270">
    <property type="term" value="F:zinc ion binding"/>
    <property type="evidence" value="ECO:0007669"/>
    <property type="project" value="UniProtKB-KW"/>
</dbReference>
<dbReference type="Gene3D" id="3.30.160.60">
    <property type="entry name" value="Classic Zinc Finger"/>
    <property type="match status" value="1"/>
</dbReference>
<keyword evidence="1" id="KW-0862">Zinc</keyword>
<dbReference type="PROSITE" id="PS00028">
    <property type="entry name" value="ZINC_FINGER_C2H2_1"/>
    <property type="match status" value="1"/>
</dbReference>
<protein>
    <recommendedName>
        <fullName evidence="3">C2H2-type domain-containing protein</fullName>
    </recommendedName>
</protein>
<dbReference type="OrthoDB" id="1915958at2759"/>
<keyword evidence="1" id="KW-0863">Zinc-finger</keyword>
<keyword evidence="5" id="KW-1185">Reference proteome</keyword>
<dbReference type="PANTHER" id="PTHR45730">
    <property type="entry name" value="ZINC FINGER PROTEIN JAGGED"/>
    <property type="match status" value="1"/>
</dbReference>
<feature type="region of interest" description="Disordered" evidence="2">
    <location>
        <begin position="17"/>
        <end position="42"/>
    </location>
</feature>
<evidence type="ECO:0000313" key="4">
    <source>
        <dbReference type="EnsemblPlants" id="TuG1812G0500005227.01.T01.cds285698"/>
    </source>
</evidence>
<evidence type="ECO:0000256" key="1">
    <source>
        <dbReference type="PROSITE-ProRule" id="PRU00042"/>
    </source>
</evidence>
<feature type="compositionally biased region" description="Polar residues" evidence="2">
    <location>
        <begin position="22"/>
        <end position="31"/>
    </location>
</feature>
<evidence type="ECO:0000259" key="3">
    <source>
        <dbReference type="PROSITE" id="PS50157"/>
    </source>
</evidence>
<dbReference type="PANTHER" id="PTHR45730:SF54">
    <property type="entry name" value="C2H2-TYPE DOMAIN-CONTAINING PROTEIN"/>
    <property type="match status" value="1"/>
</dbReference>
<dbReference type="InterPro" id="IPR013087">
    <property type="entry name" value="Znf_C2H2_type"/>
</dbReference>